<sequence length="95" mass="10785">MSTRKKTDWHRFWDVVYSEFHLVLGGGILAASASLVPLREAGIPWAFALLFPLAFAGLFLGVAYRMAQMGTLERIARTDDEIAKLDRKLLEFRGW</sequence>
<organism evidence="2">
    <name type="scientific">marine sediment metagenome</name>
    <dbReference type="NCBI Taxonomy" id="412755"/>
    <lineage>
        <taxon>unclassified sequences</taxon>
        <taxon>metagenomes</taxon>
        <taxon>ecological metagenomes</taxon>
    </lineage>
</organism>
<gene>
    <name evidence="2" type="ORF">LCGC14_0313110</name>
</gene>
<comment type="caution">
    <text evidence="2">The sequence shown here is derived from an EMBL/GenBank/DDBJ whole genome shotgun (WGS) entry which is preliminary data.</text>
</comment>
<feature type="transmembrane region" description="Helical" evidence="1">
    <location>
        <begin position="42"/>
        <end position="64"/>
    </location>
</feature>
<keyword evidence="1" id="KW-0812">Transmembrane</keyword>
<name>A0A0F9TRT5_9ZZZZ</name>
<accession>A0A0F9TRT5</accession>
<protein>
    <submittedName>
        <fullName evidence="2">Uncharacterized protein</fullName>
    </submittedName>
</protein>
<keyword evidence="1" id="KW-1133">Transmembrane helix</keyword>
<proteinExistence type="predicted"/>
<dbReference type="AlphaFoldDB" id="A0A0F9TRT5"/>
<keyword evidence="1" id="KW-0472">Membrane</keyword>
<evidence type="ECO:0000313" key="2">
    <source>
        <dbReference type="EMBL" id="KKN82044.1"/>
    </source>
</evidence>
<reference evidence="2" key="1">
    <citation type="journal article" date="2015" name="Nature">
        <title>Complex archaea that bridge the gap between prokaryotes and eukaryotes.</title>
        <authorList>
            <person name="Spang A."/>
            <person name="Saw J.H."/>
            <person name="Jorgensen S.L."/>
            <person name="Zaremba-Niedzwiedzka K."/>
            <person name="Martijn J."/>
            <person name="Lind A.E."/>
            <person name="van Eijk R."/>
            <person name="Schleper C."/>
            <person name="Guy L."/>
            <person name="Ettema T.J."/>
        </authorList>
    </citation>
    <scope>NUCLEOTIDE SEQUENCE</scope>
</reference>
<dbReference type="EMBL" id="LAZR01000206">
    <property type="protein sequence ID" value="KKN82044.1"/>
    <property type="molecule type" value="Genomic_DNA"/>
</dbReference>
<evidence type="ECO:0000256" key="1">
    <source>
        <dbReference type="SAM" id="Phobius"/>
    </source>
</evidence>
<feature type="transmembrane region" description="Helical" evidence="1">
    <location>
        <begin position="12"/>
        <end position="36"/>
    </location>
</feature>